<dbReference type="KEGG" id="acob:P0Y56_12705"/>
<evidence type="ECO:0000256" key="1">
    <source>
        <dbReference type="SAM" id="Phobius"/>
    </source>
</evidence>
<name>A0AAJ6BND9_9SPHN</name>
<proteinExistence type="predicted"/>
<evidence type="ECO:0000313" key="3">
    <source>
        <dbReference type="Proteomes" id="UP001218362"/>
    </source>
</evidence>
<dbReference type="Proteomes" id="UP001218362">
    <property type="component" value="Chromosome"/>
</dbReference>
<keyword evidence="1" id="KW-0812">Transmembrane</keyword>
<accession>A0AAJ6BND9</accession>
<keyword evidence="1" id="KW-0472">Membrane</keyword>
<organism evidence="2 3">
    <name type="scientific">Candidatus Andeanibacterium colombiense</name>
    <dbReference type="NCBI Taxonomy" id="3121345"/>
    <lineage>
        <taxon>Bacteria</taxon>
        <taxon>Pseudomonadati</taxon>
        <taxon>Pseudomonadota</taxon>
        <taxon>Alphaproteobacteria</taxon>
        <taxon>Sphingomonadales</taxon>
        <taxon>Sphingomonadaceae</taxon>
        <taxon>Candidatus Andeanibacterium</taxon>
    </lineage>
</organism>
<dbReference type="EMBL" id="CP119316">
    <property type="protein sequence ID" value="WEK45881.1"/>
    <property type="molecule type" value="Genomic_DNA"/>
</dbReference>
<reference evidence="2" key="1">
    <citation type="submission" date="2023-03" db="EMBL/GenBank/DDBJ databases">
        <title>Andean soil-derived lignocellulolytic bacterial consortium as a source of novel taxa and putative plastic-active enzymes.</title>
        <authorList>
            <person name="Diaz-Garcia L."/>
            <person name="Chuvochina M."/>
            <person name="Feuerriegel G."/>
            <person name="Bunk B."/>
            <person name="Sproer C."/>
            <person name="Streit W.R."/>
            <person name="Rodriguez L.M."/>
            <person name="Overmann J."/>
            <person name="Jimenez D.J."/>
        </authorList>
    </citation>
    <scope>NUCLEOTIDE SEQUENCE</scope>
    <source>
        <strain evidence="2">MAG 26</strain>
    </source>
</reference>
<dbReference type="AlphaFoldDB" id="A0AAJ6BND9"/>
<feature type="transmembrane region" description="Helical" evidence="1">
    <location>
        <begin position="52"/>
        <end position="73"/>
    </location>
</feature>
<sequence length="250" mass="26706">MPDITRDSDAILDAARKSLTVQREGGFHRRKGSLSIGKGSAEIKAKHAANKVARIVAATAAILVAAMVVGLVIDGIGFAGVMLTGVAIVAAVFGLGLFPRLKVPKRADLNRGDTRQLVGRTELWLENQRPALPAPAITLVDQIGVQLDALGVQLQHVDPAHPATGEIRQLVGETLPEMVDAYRRIPPHLRKEANAGKTPDEQLAESLGKISTEIDSVTRQLASGALDDLAIKTRYLDYKYGSEDVRAEGS</sequence>
<keyword evidence="1" id="KW-1133">Transmembrane helix</keyword>
<evidence type="ECO:0000313" key="2">
    <source>
        <dbReference type="EMBL" id="WEK45881.1"/>
    </source>
</evidence>
<feature type="transmembrane region" description="Helical" evidence="1">
    <location>
        <begin position="79"/>
        <end position="98"/>
    </location>
</feature>
<gene>
    <name evidence="2" type="ORF">P0Y56_12705</name>
</gene>
<protein>
    <submittedName>
        <fullName evidence="2">Uncharacterized protein</fullName>
    </submittedName>
</protein>